<evidence type="ECO:0000313" key="3">
    <source>
        <dbReference type="Proteomes" id="UP001321498"/>
    </source>
</evidence>
<organism evidence="2 3">
    <name type="scientific">Naasia aerilata</name>
    <dbReference type="NCBI Taxonomy" id="1162966"/>
    <lineage>
        <taxon>Bacteria</taxon>
        <taxon>Bacillati</taxon>
        <taxon>Actinomycetota</taxon>
        <taxon>Actinomycetes</taxon>
        <taxon>Micrococcales</taxon>
        <taxon>Microbacteriaceae</taxon>
        <taxon>Naasia</taxon>
    </lineage>
</organism>
<gene>
    <name evidence="2" type="ORF">GCM10025866_28240</name>
</gene>
<reference evidence="3" key="1">
    <citation type="journal article" date="2019" name="Int. J. Syst. Evol. Microbiol.">
        <title>The Global Catalogue of Microorganisms (GCM) 10K type strain sequencing project: providing services to taxonomists for standard genome sequencing and annotation.</title>
        <authorList>
            <consortium name="The Broad Institute Genomics Platform"/>
            <consortium name="The Broad Institute Genome Sequencing Center for Infectious Disease"/>
            <person name="Wu L."/>
            <person name="Ma J."/>
        </authorList>
    </citation>
    <scope>NUCLEOTIDE SEQUENCE [LARGE SCALE GENOMIC DNA]</scope>
    <source>
        <strain evidence="3">NBRC 108725</strain>
    </source>
</reference>
<sequence length="80" mass="8674">MSEFPQVLLPPVHEPASRGEHTDREPGSDLASLGTCREADGRRMSVVVIGDVGVVDRMMHIGDEAMFEVMATQLAARGRP</sequence>
<proteinExistence type="predicted"/>
<dbReference type="EMBL" id="AP027731">
    <property type="protein sequence ID" value="BDZ46915.1"/>
    <property type="molecule type" value="Genomic_DNA"/>
</dbReference>
<protein>
    <submittedName>
        <fullName evidence="2">Uncharacterized protein</fullName>
    </submittedName>
</protein>
<feature type="region of interest" description="Disordered" evidence="1">
    <location>
        <begin position="1"/>
        <end position="36"/>
    </location>
</feature>
<evidence type="ECO:0000313" key="2">
    <source>
        <dbReference type="EMBL" id="BDZ46915.1"/>
    </source>
</evidence>
<keyword evidence="3" id="KW-1185">Reference proteome</keyword>
<feature type="compositionally biased region" description="Basic and acidic residues" evidence="1">
    <location>
        <begin position="15"/>
        <end position="27"/>
    </location>
</feature>
<name>A0ABM8GF08_9MICO</name>
<dbReference type="Proteomes" id="UP001321498">
    <property type="component" value="Chromosome"/>
</dbReference>
<accession>A0ABM8GF08</accession>
<evidence type="ECO:0000256" key="1">
    <source>
        <dbReference type="SAM" id="MobiDB-lite"/>
    </source>
</evidence>